<accession>A0A8A1MKE7</accession>
<feature type="compositionally biased region" description="Low complexity" evidence="5">
    <location>
        <begin position="25"/>
        <end position="58"/>
    </location>
</feature>
<dbReference type="EMBL" id="CP069115">
    <property type="protein sequence ID" value="QSS65042.1"/>
    <property type="molecule type" value="Genomic_DNA"/>
</dbReference>
<dbReference type="InterPro" id="IPR013083">
    <property type="entry name" value="Znf_RING/FYVE/PHD"/>
</dbReference>
<dbReference type="CDD" id="cd15760">
    <property type="entry name" value="FYVE_scVPS27p_like"/>
    <property type="match status" value="1"/>
</dbReference>
<evidence type="ECO:0000313" key="7">
    <source>
        <dbReference type="EMBL" id="QSS65042.1"/>
    </source>
</evidence>
<evidence type="ECO:0000259" key="6">
    <source>
        <dbReference type="PROSITE" id="PS50178"/>
    </source>
</evidence>
<dbReference type="AlphaFoldDB" id="A0A8A1MKE7"/>
<dbReference type="PROSITE" id="PS50178">
    <property type="entry name" value="ZF_FYVE"/>
    <property type="match status" value="1"/>
</dbReference>
<dbReference type="PANTHER" id="PTHR23164">
    <property type="entry name" value="EARLY ENDOSOME ANTIGEN 1"/>
    <property type="match status" value="1"/>
</dbReference>
<dbReference type="InterPro" id="IPR000306">
    <property type="entry name" value="Znf_FYVE"/>
</dbReference>
<dbReference type="InterPro" id="IPR017455">
    <property type="entry name" value="Znf_FYVE-rel"/>
</dbReference>
<dbReference type="GO" id="GO:0008270">
    <property type="term" value="F:zinc ion binding"/>
    <property type="evidence" value="ECO:0007669"/>
    <property type="project" value="UniProtKB-KW"/>
</dbReference>
<evidence type="ECO:0000256" key="2">
    <source>
        <dbReference type="ARBA" id="ARBA00022771"/>
    </source>
</evidence>
<dbReference type="SMART" id="SM00064">
    <property type="entry name" value="FYVE"/>
    <property type="match status" value="1"/>
</dbReference>
<feature type="compositionally biased region" description="Polar residues" evidence="5">
    <location>
        <begin position="1"/>
        <end position="24"/>
    </location>
</feature>
<protein>
    <submittedName>
        <fullName evidence="7">FYVE domain-containing protein</fullName>
    </submittedName>
</protein>
<feature type="domain" description="FYVE-type" evidence="6">
    <location>
        <begin position="157"/>
        <end position="212"/>
    </location>
</feature>
<dbReference type="Pfam" id="PF01363">
    <property type="entry name" value="FYVE"/>
    <property type="match status" value="1"/>
</dbReference>
<dbReference type="InterPro" id="IPR011011">
    <property type="entry name" value="Znf_FYVE_PHD"/>
</dbReference>
<evidence type="ECO:0000313" key="8">
    <source>
        <dbReference type="Proteomes" id="UP000663671"/>
    </source>
</evidence>
<dbReference type="Gene3D" id="3.30.40.10">
    <property type="entry name" value="Zinc/RING finger domain, C3HC4 (zinc finger)"/>
    <property type="match status" value="1"/>
</dbReference>
<keyword evidence="2 4" id="KW-0863">Zinc-finger</keyword>
<dbReference type="SUPFAM" id="SSF57903">
    <property type="entry name" value="FYVE/PHD zinc finger"/>
    <property type="match status" value="1"/>
</dbReference>
<feature type="compositionally biased region" description="Polar residues" evidence="5">
    <location>
        <begin position="93"/>
        <end position="112"/>
    </location>
</feature>
<feature type="region of interest" description="Disordered" evidence="5">
    <location>
        <begin position="1"/>
        <end position="112"/>
    </location>
</feature>
<evidence type="ECO:0000256" key="1">
    <source>
        <dbReference type="ARBA" id="ARBA00022723"/>
    </source>
</evidence>
<keyword evidence="1" id="KW-0479">Metal-binding</keyword>
<evidence type="ECO:0000256" key="5">
    <source>
        <dbReference type="SAM" id="MobiDB-lite"/>
    </source>
</evidence>
<organism evidence="7 8">
    <name type="scientific">Ajellomyces capsulatus</name>
    <name type="common">Darling's disease fungus</name>
    <name type="synonym">Histoplasma capsulatum</name>
    <dbReference type="NCBI Taxonomy" id="5037"/>
    <lineage>
        <taxon>Eukaryota</taxon>
        <taxon>Fungi</taxon>
        <taxon>Dikarya</taxon>
        <taxon>Ascomycota</taxon>
        <taxon>Pezizomycotina</taxon>
        <taxon>Eurotiomycetes</taxon>
        <taxon>Eurotiomycetidae</taxon>
        <taxon>Onygenales</taxon>
        <taxon>Ajellomycetaceae</taxon>
        <taxon>Histoplasma</taxon>
    </lineage>
</organism>
<name>A0A8A1MKE7_AJECA</name>
<dbReference type="VEuPathDB" id="FungiDB:I7I51_05883"/>
<dbReference type="PANTHER" id="PTHR23164:SF30">
    <property type="entry name" value="EARLY ENDOSOME ANTIGEN 1"/>
    <property type="match status" value="1"/>
</dbReference>
<gene>
    <name evidence="7" type="ORF">I7I51_05883</name>
</gene>
<reference evidence="7" key="1">
    <citation type="submission" date="2021-01" db="EMBL/GenBank/DDBJ databases">
        <title>Chromosome-level genome assembly of a human fungal pathogen reveals clustering of transcriptionally co-regulated genes.</title>
        <authorList>
            <person name="Voorhies M."/>
            <person name="Cohen S."/>
            <person name="Shea T.P."/>
            <person name="Petrus S."/>
            <person name="Munoz J.F."/>
            <person name="Poplawski S."/>
            <person name="Goldman W.E."/>
            <person name="Michael T."/>
            <person name="Cuomo C.A."/>
            <person name="Sil A."/>
            <person name="Beyhan S."/>
        </authorList>
    </citation>
    <scope>NUCLEOTIDE SEQUENCE</scope>
    <source>
        <strain evidence="7">WU24</strain>
    </source>
</reference>
<proteinExistence type="predicted"/>
<evidence type="ECO:0000256" key="4">
    <source>
        <dbReference type="PROSITE-ProRule" id="PRU00091"/>
    </source>
</evidence>
<evidence type="ECO:0000256" key="3">
    <source>
        <dbReference type="ARBA" id="ARBA00022833"/>
    </source>
</evidence>
<dbReference type="OrthoDB" id="10018316at2759"/>
<sequence length="286" mass="31236">MSDTVTSQAATNNPISSIQAPSPMSSATTTPANNSPTSPKLQKAQLLQLPPQCRQLRPPKSPLYVPAVLRPTARATKPPPLTPPRSFHGSLDSLDSQSTSAGPIRRTSSSESTEIAVSKCAEDVWMKDENLGEVTGSPTRDHWKADSASPNCDSPTCRSFFGLFLRRHHCRHCGHVFCYSHTLHMVPLDQNASFHPDGIPSRACDLCWNAYCRWQKARATRLNNIQQGLGSDLEDMKDKKPSSARTMRALGPDYVSPNSPSGIPQAIDQDGLAASSVPRDWSWSTF</sequence>
<keyword evidence="3" id="KW-0862">Zinc</keyword>
<dbReference type="Proteomes" id="UP000663671">
    <property type="component" value="Chromosome 3"/>
</dbReference>